<dbReference type="InterPro" id="IPR007050">
    <property type="entry name" value="HTH_bacterioopsin"/>
</dbReference>
<dbReference type="SUPFAM" id="SSF55785">
    <property type="entry name" value="PYP-like sensor domain (PAS domain)"/>
    <property type="match status" value="1"/>
</dbReference>
<dbReference type="PANTHER" id="PTHR34236">
    <property type="entry name" value="DIMETHYL SULFOXIDE REDUCTASE TRANSCRIPTIONAL ACTIVATOR"/>
    <property type="match status" value="1"/>
</dbReference>
<comment type="caution">
    <text evidence="5">Lacks conserved residue(s) required for the propagation of feature annotation.</text>
</comment>
<dbReference type="AlphaFoldDB" id="A0A8U0IG59"/>
<feature type="domain" description="PAS" evidence="8">
    <location>
        <begin position="171"/>
        <end position="243"/>
    </location>
</feature>
<dbReference type="PANTHER" id="PTHR34236:SF1">
    <property type="entry name" value="DIMETHYL SULFOXIDE REDUCTASE TRANSCRIPTIONAL ACTIVATOR"/>
    <property type="match status" value="1"/>
</dbReference>
<dbReference type="CDD" id="cd00156">
    <property type="entry name" value="REC"/>
    <property type="match status" value="1"/>
</dbReference>
<dbReference type="GO" id="GO:0000160">
    <property type="term" value="P:phosphorelay signal transduction system"/>
    <property type="evidence" value="ECO:0007669"/>
    <property type="project" value="InterPro"/>
</dbReference>
<dbReference type="InterPro" id="IPR013324">
    <property type="entry name" value="RNA_pol_sigma_r3/r4-like"/>
</dbReference>
<evidence type="ECO:0000256" key="2">
    <source>
        <dbReference type="ARBA" id="ARBA00022777"/>
    </source>
</evidence>
<organism evidence="10 11">
    <name type="scientific">Halorussus gelatinilyticus</name>
    <dbReference type="NCBI Taxonomy" id="2937524"/>
    <lineage>
        <taxon>Archaea</taxon>
        <taxon>Methanobacteriati</taxon>
        <taxon>Methanobacteriota</taxon>
        <taxon>Stenosarchaea group</taxon>
        <taxon>Halobacteria</taxon>
        <taxon>Halobacteriales</taxon>
        <taxon>Haladaptataceae</taxon>
        <taxon>Halorussus</taxon>
    </lineage>
</organism>
<feature type="domain" description="PAC" evidence="9">
    <location>
        <begin position="241"/>
        <end position="297"/>
    </location>
</feature>
<dbReference type="Gene3D" id="3.30.450.40">
    <property type="match status" value="1"/>
</dbReference>
<evidence type="ECO:0000313" key="11">
    <source>
        <dbReference type="Proteomes" id="UP000830434"/>
    </source>
</evidence>
<evidence type="ECO:0000259" key="9">
    <source>
        <dbReference type="PROSITE" id="PS50113"/>
    </source>
</evidence>
<dbReference type="InterPro" id="IPR035965">
    <property type="entry name" value="PAS-like_dom_sf"/>
</dbReference>
<dbReference type="PROSITE" id="PS50112">
    <property type="entry name" value="PAS"/>
    <property type="match status" value="1"/>
</dbReference>
<name>A0A8U0IG59_9EURY</name>
<dbReference type="InterPro" id="IPR003018">
    <property type="entry name" value="GAF"/>
</dbReference>
<dbReference type="InterPro" id="IPR000014">
    <property type="entry name" value="PAS"/>
</dbReference>
<evidence type="ECO:0000256" key="4">
    <source>
        <dbReference type="ARBA" id="ARBA00023163"/>
    </source>
</evidence>
<evidence type="ECO:0000313" key="10">
    <source>
        <dbReference type="EMBL" id="UPW00070.1"/>
    </source>
</evidence>
<dbReference type="SUPFAM" id="SSF52172">
    <property type="entry name" value="CheY-like"/>
    <property type="match status" value="1"/>
</dbReference>
<evidence type="ECO:0000259" key="8">
    <source>
        <dbReference type="PROSITE" id="PS50112"/>
    </source>
</evidence>
<dbReference type="Gene3D" id="3.30.450.20">
    <property type="entry name" value="PAS domain"/>
    <property type="match status" value="1"/>
</dbReference>
<dbReference type="InterPro" id="IPR031803">
    <property type="entry name" value="BAT_GAF/HTH-assoc"/>
</dbReference>
<keyword evidence="4" id="KW-0804">Transcription</keyword>
<dbReference type="KEGG" id="haxz:M0R88_16340"/>
<evidence type="ECO:0000256" key="3">
    <source>
        <dbReference type="ARBA" id="ARBA00023015"/>
    </source>
</evidence>
<dbReference type="Proteomes" id="UP000830434">
    <property type="component" value="Chromosome"/>
</dbReference>
<protein>
    <submittedName>
        <fullName evidence="10">Helix-turn-helix domain-containing protein</fullName>
    </submittedName>
</protein>
<feature type="domain" description="Response regulatory" evidence="7">
    <location>
        <begin position="48"/>
        <end position="159"/>
    </location>
</feature>
<gene>
    <name evidence="10" type="ORF">M0R88_16340</name>
</gene>
<accession>A0A8U0IG59</accession>
<dbReference type="GO" id="GO:0016301">
    <property type="term" value="F:kinase activity"/>
    <property type="evidence" value="ECO:0007669"/>
    <property type="project" value="UniProtKB-KW"/>
</dbReference>
<dbReference type="RefSeq" id="WP_248654487.1">
    <property type="nucleotide sequence ID" value="NZ_CP096658.1"/>
</dbReference>
<dbReference type="GeneID" id="72191457"/>
<keyword evidence="1" id="KW-0808">Transferase</keyword>
<dbReference type="Gene3D" id="3.40.50.2300">
    <property type="match status" value="1"/>
</dbReference>
<evidence type="ECO:0000259" key="7">
    <source>
        <dbReference type="PROSITE" id="PS50110"/>
    </source>
</evidence>
<dbReference type="InterPro" id="IPR011006">
    <property type="entry name" value="CheY-like_superfamily"/>
</dbReference>
<dbReference type="InterPro" id="IPR000700">
    <property type="entry name" value="PAS-assoc_C"/>
</dbReference>
<proteinExistence type="predicted"/>
<dbReference type="PROSITE" id="PS50113">
    <property type="entry name" value="PAC"/>
    <property type="match status" value="1"/>
</dbReference>
<dbReference type="PROSITE" id="PS50110">
    <property type="entry name" value="RESPONSE_REGULATORY"/>
    <property type="match status" value="1"/>
</dbReference>
<evidence type="ECO:0000256" key="1">
    <source>
        <dbReference type="ARBA" id="ARBA00022679"/>
    </source>
</evidence>
<dbReference type="InterPro" id="IPR013656">
    <property type="entry name" value="PAS_4"/>
</dbReference>
<dbReference type="Pfam" id="PF15915">
    <property type="entry name" value="BAT"/>
    <property type="match status" value="1"/>
</dbReference>
<dbReference type="Pfam" id="PF08448">
    <property type="entry name" value="PAS_4"/>
    <property type="match status" value="1"/>
</dbReference>
<dbReference type="InterPro" id="IPR029016">
    <property type="entry name" value="GAF-like_dom_sf"/>
</dbReference>
<keyword evidence="11" id="KW-1185">Reference proteome</keyword>
<feature type="compositionally biased region" description="Basic and acidic residues" evidence="6">
    <location>
        <begin position="9"/>
        <end position="39"/>
    </location>
</feature>
<dbReference type="EMBL" id="CP096658">
    <property type="protein sequence ID" value="UPW00070.1"/>
    <property type="molecule type" value="Genomic_DNA"/>
</dbReference>
<dbReference type="InterPro" id="IPR001789">
    <property type="entry name" value="Sig_transdc_resp-reg_receiver"/>
</dbReference>
<dbReference type="SUPFAM" id="SSF88659">
    <property type="entry name" value="Sigma3 and sigma4 domains of RNA polymerase sigma factors"/>
    <property type="match status" value="1"/>
</dbReference>
<dbReference type="Pfam" id="PF04967">
    <property type="entry name" value="HTH_10"/>
    <property type="match status" value="1"/>
</dbReference>
<dbReference type="Pfam" id="PF00072">
    <property type="entry name" value="Response_reg"/>
    <property type="match status" value="1"/>
</dbReference>
<dbReference type="NCBIfam" id="TIGR00229">
    <property type="entry name" value="sensory_box"/>
    <property type="match status" value="1"/>
</dbReference>
<keyword evidence="2" id="KW-0418">Kinase</keyword>
<keyword evidence="3" id="KW-0805">Transcription regulation</keyword>
<feature type="region of interest" description="Disordered" evidence="6">
    <location>
        <begin position="1"/>
        <end position="45"/>
    </location>
</feature>
<reference evidence="10" key="1">
    <citation type="submission" date="2022-04" db="EMBL/GenBank/DDBJ databases">
        <title>Diverse halophilic archaea isolated from saline environments.</title>
        <authorList>
            <person name="Cui H.-L."/>
        </authorList>
    </citation>
    <scope>NUCLEOTIDE SEQUENCE</scope>
    <source>
        <strain evidence="10">XZYJT40</strain>
    </source>
</reference>
<sequence>MTSKQTGRAADDSPERSAEEARASDGRPADDLQASDDRPGQTAVRTVRILYVDDADPPSALSEAEAVSLSAVPTASAAREALASDGDVDCVVSEYALPDDDGLALLEAVRDDHPNLPFVFYTGSGSEAVASEAFGVGATDYLPKDTDGETLRERVERAVASASVETESGVTGDRLRELTNAFPDEAFVLDENGRYLEVLSGPATRDLRTVEQERLVGKRLHDAFPTEQADRFLELIHRTLDTGGVETIEYCAETDRGERWYEGRTAPLGDTIDGREAVVWVARDVTERRENERRLAESRDELTRLTRINDLINDTLKSLVGSATREEIERVVCEELANSEFYQFAWVGGPWVKDEQMAPSAVAGVEPEAIERLVEATSAQTDAENAFSRVVSDDESVVVGDVADSDIISERERELMEELEMSSAVLVPLTYGTTNYGVLGISGACTGTFGDRELTALETLGEIVGFAINAVKNRNLLLSDTAVELEFRVENPERGFGRISAELDCRFSLEGLVGLSDDQLLEYVSVEGASADALTDRLDDCPTVDEYRLVTDDDDVCLFEIRSAQSGVTQLVEAGTVVTSATAEGGVVRCVAEASSDVSVRNVVEDFRTTYPDAELVSKQEVDRPVHTTQEFRQTLAENLTEKQRTALQAAYFAGYYEYPRESTGAEVAESLDVSSPTLHQHLQAAQKKLVGTFLDLQTSGE</sequence>
<evidence type="ECO:0000256" key="5">
    <source>
        <dbReference type="PROSITE-ProRule" id="PRU00169"/>
    </source>
</evidence>
<dbReference type="SMART" id="SM00448">
    <property type="entry name" value="REC"/>
    <property type="match status" value="1"/>
</dbReference>
<dbReference type="Pfam" id="PF13185">
    <property type="entry name" value="GAF_2"/>
    <property type="match status" value="1"/>
</dbReference>
<dbReference type="SUPFAM" id="SSF55781">
    <property type="entry name" value="GAF domain-like"/>
    <property type="match status" value="1"/>
</dbReference>
<evidence type="ECO:0000256" key="6">
    <source>
        <dbReference type="SAM" id="MobiDB-lite"/>
    </source>
</evidence>
<dbReference type="CDD" id="cd00130">
    <property type="entry name" value="PAS"/>
    <property type="match status" value="1"/>
</dbReference>